<dbReference type="RefSeq" id="WP_077197667.1">
    <property type="nucleotide sequence ID" value="NZ_LBFC01000001.1"/>
</dbReference>
<evidence type="ECO:0008006" key="3">
    <source>
        <dbReference type="Google" id="ProtNLM"/>
    </source>
</evidence>
<proteinExistence type="predicted"/>
<evidence type="ECO:0000313" key="2">
    <source>
        <dbReference type="Proteomes" id="UP000242616"/>
    </source>
</evidence>
<protein>
    <recommendedName>
        <fullName evidence="3">PNPLA domain-containing protein</fullName>
    </recommendedName>
</protein>
<organism evidence="1 2">
    <name type="scientific">Thermosipho affectus</name>
    <dbReference type="NCBI Taxonomy" id="660294"/>
    <lineage>
        <taxon>Bacteria</taxon>
        <taxon>Thermotogati</taxon>
        <taxon>Thermotogota</taxon>
        <taxon>Thermotogae</taxon>
        <taxon>Thermotogales</taxon>
        <taxon>Fervidobacteriaceae</taxon>
        <taxon>Thermosipho</taxon>
    </lineage>
</organism>
<comment type="caution">
    <text evidence="1">The sequence shown here is derived from an EMBL/GenBank/DDBJ whole genome shotgun (WGS) entry which is preliminary data.</text>
</comment>
<reference evidence="1 2" key="1">
    <citation type="submission" date="2015-06" db="EMBL/GenBank/DDBJ databases">
        <title>Genome sequencing of Thermotogales isolates from hydrothermal vents.</title>
        <authorList>
            <person name="Haverkamp T.H."/>
            <person name="Kublanov I.V."/>
            <person name="Nesbo C.L."/>
        </authorList>
    </citation>
    <scope>NUCLEOTIDE SEQUENCE [LARGE SCALE GENOMIC DNA]</scope>
    <source>
        <strain evidence="2">ik275mar</strain>
    </source>
</reference>
<dbReference type="Proteomes" id="UP000242616">
    <property type="component" value="Unassembled WGS sequence"/>
</dbReference>
<gene>
    <name evidence="1" type="ORF">XJ44_00035</name>
</gene>
<accession>A0ABX3IJS3</accession>
<evidence type="ECO:0000313" key="1">
    <source>
        <dbReference type="EMBL" id="ONN28096.1"/>
    </source>
</evidence>
<name>A0ABX3IJS3_9BACT</name>
<keyword evidence="2" id="KW-1185">Reference proteome</keyword>
<dbReference type="EMBL" id="LBFC01000001">
    <property type="protein sequence ID" value="ONN28096.1"/>
    <property type="molecule type" value="Genomic_DNA"/>
</dbReference>
<sequence>MRIHVGGYGLQGLAAIPAIERFLSPKDKNLEIIANGLAGFYAILFENFGSEKAIEKINSFVKKFESTFWIIDRVQKKEKIDKRKSRKNKIKYCILWSTSIAIHKWKEVEEFLGGLNEDTCVKAEVINLEKQTVELYEGSSYNVAKACLAFPGVFPPFKRKYINTTYLSQIPVSFIEDGDIVVLNFRDLSQIKFESASEILLQAMECRMIEFAKRVLESKNVEKIDINQQITKL</sequence>